<dbReference type="PANTHER" id="PTHR46558">
    <property type="entry name" value="TRACRIPTIONAL REGULATORY PROTEIN-RELATED-RELATED"/>
    <property type="match status" value="1"/>
</dbReference>
<name>A0A6L7IYX6_9ACTN</name>
<dbReference type="InterPro" id="IPR011990">
    <property type="entry name" value="TPR-like_helical_dom_sf"/>
</dbReference>
<dbReference type="GO" id="GO:0003677">
    <property type="term" value="F:DNA binding"/>
    <property type="evidence" value="ECO:0007669"/>
    <property type="project" value="UniProtKB-KW"/>
</dbReference>
<dbReference type="AlphaFoldDB" id="A0A6L7IYX6"/>
<dbReference type="InterPro" id="IPR010982">
    <property type="entry name" value="Lambda_DNA-bd_dom_sf"/>
</dbReference>
<dbReference type="PROSITE" id="PS50943">
    <property type="entry name" value="HTH_CROC1"/>
    <property type="match status" value="1"/>
</dbReference>
<proteinExistence type="predicted"/>
<dbReference type="SMART" id="SM00530">
    <property type="entry name" value="HTH_XRE"/>
    <property type="match status" value="1"/>
</dbReference>
<sequence>MRDINLGAVIARERRAADVTQGELAAHLGVTKAAVSKWELGQSMPDVALLPRIAAYFDLTLDELFDYRPQLTAEEVRDVYLRLFAQMSEDPDAALESVDRLVAEYYSCWPLLQQMGGLYVQRAVFDTEHPDELCMRAIKLFERVEEHADDVELVRTARMMRASTMNILGDVDGCISLFESLKPERSIGVELLLAVTYEQKGDREACLKLYQESMGWGVISVMSSLNAQLPLYADDAAHRDALVQAGEGMLRGFDLEAENPLSALTFLASASAAYLLAGDEERTKAYLERFIALLGSLDARGLLYGARQGVLYDLVPELTASDPGQEQEKDAQVAALDPKQLGKQLITARPPWMEHADDPRFRPLLDRLEALR</sequence>
<dbReference type="EMBL" id="CP063310">
    <property type="protein sequence ID" value="QOS69398.1"/>
    <property type="molecule type" value="Genomic_DNA"/>
</dbReference>
<gene>
    <name evidence="2" type="ORF">GS424_006015</name>
</gene>
<dbReference type="InterPro" id="IPR001387">
    <property type="entry name" value="Cro/C1-type_HTH"/>
</dbReference>
<dbReference type="SUPFAM" id="SSF47413">
    <property type="entry name" value="lambda repressor-like DNA-binding domains"/>
    <property type="match status" value="1"/>
</dbReference>
<dbReference type="Gene3D" id="1.10.260.40">
    <property type="entry name" value="lambda repressor-like DNA-binding domains"/>
    <property type="match status" value="1"/>
</dbReference>
<reference evidence="2 3" key="1">
    <citation type="submission" date="2020-10" db="EMBL/GenBank/DDBJ databases">
        <title>Eggerthella sp. nov., isolated from human feces.</title>
        <authorList>
            <person name="Yajun G."/>
        </authorList>
    </citation>
    <scope>NUCLEOTIDE SEQUENCE [LARGE SCALE GENOMIC DNA]</scope>
    <source>
        <strain evidence="2 3">HF-1101</strain>
    </source>
</reference>
<protein>
    <submittedName>
        <fullName evidence="2">Helix-turn-helix transcriptional regulator</fullName>
    </submittedName>
</protein>
<evidence type="ECO:0000256" key="1">
    <source>
        <dbReference type="ARBA" id="ARBA00023125"/>
    </source>
</evidence>
<dbReference type="RefSeq" id="WP_160943172.1">
    <property type="nucleotide sequence ID" value="NZ_CP063310.1"/>
</dbReference>
<dbReference type="Gene3D" id="1.25.40.10">
    <property type="entry name" value="Tetratricopeptide repeat domain"/>
    <property type="match status" value="1"/>
</dbReference>
<dbReference type="CDD" id="cd00093">
    <property type="entry name" value="HTH_XRE"/>
    <property type="match status" value="1"/>
</dbReference>
<dbReference type="KEGG" id="egd:GS424_006015"/>
<evidence type="ECO:0000313" key="3">
    <source>
        <dbReference type="Proteomes" id="UP000478463"/>
    </source>
</evidence>
<dbReference type="Pfam" id="PF01381">
    <property type="entry name" value="HTH_3"/>
    <property type="match status" value="1"/>
</dbReference>
<dbReference type="PANTHER" id="PTHR46558:SF11">
    <property type="entry name" value="HTH-TYPE TRANSCRIPTIONAL REGULATOR XRE"/>
    <property type="match status" value="1"/>
</dbReference>
<accession>A0A6L7IYX6</accession>
<dbReference type="Proteomes" id="UP000478463">
    <property type="component" value="Chromosome"/>
</dbReference>
<evidence type="ECO:0000313" key="2">
    <source>
        <dbReference type="EMBL" id="QOS69398.1"/>
    </source>
</evidence>
<keyword evidence="1" id="KW-0238">DNA-binding</keyword>
<organism evidence="2 3">
    <name type="scientific">Eggerthella guodeyinii</name>
    <dbReference type="NCBI Taxonomy" id="2690837"/>
    <lineage>
        <taxon>Bacteria</taxon>
        <taxon>Bacillati</taxon>
        <taxon>Actinomycetota</taxon>
        <taxon>Coriobacteriia</taxon>
        <taxon>Eggerthellales</taxon>
        <taxon>Eggerthellaceae</taxon>
        <taxon>Eggerthella</taxon>
    </lineage>
</organism>